<dbReference type="AlphaFoldDB" id="A0A6G3WN89"/>
<dbReference type="EMBL" id="JAAGMN010001117">
    <property type="protein sequence ID" value="NEE06975.1"/>
    <property type="molecule type" value="Genomic_DNA"/>
</dbReference>
<evidence type="ECO:0000313" key="2">
    <source>
        <dbReference type="EMBL" id="NEE06975.1"/>
    </source>
</evidence>
<evidence type="ECO:0000256" key="1">
    <source>
        <dbReference type="SAM" id="MobiDB-lite"/>
    </source>
</evidence>
<proteinExistence type="predicted"/>
<name>A0A6G3WN89_9ACTN</name>
<feature type="compositionally biased region" description="Basic and acidic residues" evidence="1">
    <location>
        <begin position="20"/>
        <end position="35"/>
    </location>
</feature>
<reference evidence="2" key="1">
    <citation type="submission" date="2020-01" db="EMBL/GenBank/DDBJ databases">
        <title>Insect and environment-associated Actinomycetes.</title>
        <authorList>
            <person name="Currrie C."/>
            <person name="Chevrette M."/>
            <person name="Carlson C."/>
            <person name="Stubbendieck R."/>
            <person name="Wendt-Pienkowski E."/>
        </authorList>
    </citation>
    <scope>NUCLEOTIDE SEQUENCE</scope>
    <source>
        <strain evidence="2">SID7499</strain>
    </source>
</reference>
<feature type="non-terminal residue" evidence="2">
    <location>
        <position position="47"/>
    </location>
</feature>
<organism evidence="2">
    <name type="scientific">Streptomyces sp. SID7499</name>
    <dbReference type="NCBI Taxonomy" id="2706086"/>
    <lineage>
        <taxon>Bacteria</taxon>
        <taxon>Bacillati</taxon>
        <taxon>Actinomycetota</taxon>
        <taxon>Actinomycetes</taxon>
        <taxon>Kitasatosporales</taxon>
        <taxon>Streptomycetaceae</taxon>
        <taxon>Streptomyces</taxon>
    </lineage>
</organism>
<feature type="region of interest" description="Disordered" evidence="1">
    <location>
        <begin position="1"/>
        <end position="47"/>
    </location>
</feature>
<sequence length="47" mass="4826">MTPREDGAPAPGEDATSARPADEARRALREARERAAAAQDPAPAPAS</sequence>
<protein>
    <submittedName>
        <fullName evidence="2">Uncharacterized protein</fullName>
    </submittedName>
</protein>
<accession>A0A6G3WN89</accession>
<comment type="caution">
    <text evidence="2">The sequence shown here is derived from an EMBL/GenBank/DDBJ whole genome shotgun (WGS) entry which is preliminary data.</text>
</comment>
<gene>
    <name evidence="2" type="ORF">G3M58_11030</name>
</gene>